<protein>
    <submittedName>
        <fullName evidence="1">Uncharacterized protein</fullName>
    </submittedName>
</protein>
<reference evidence="1" key="1">
    <citation type="journal article" date="2015" name="Nature">
        <title>Complex archaea that bridge the gap between prokaryotes and eukaryotes.</title>
        <authorList>
            <person name="Spang A."/>
            <person name="Saw J.H."/>
            <person name="Jorgensen S.L."/>
            <person name="Zaremba-Niedzwiedzka K."/>
            <person name="Martijn J."/>
            <person name="Lind A.E."/>
            <person name="van Eijk R."/>
            <person name="Schleper C."/>
            <person name="Guy L."/>
            <person name="Ettema T.J."/>
        </authorList>
    </citation>
    <scope>NUCLEOTIDE SEQUENCE</scope>
</reference>
<dbReference type="EMBL" id="LAZR01001081">
    <property type="protein sequence ID" value="KKN51066.1"/>
    <property type="molecule type" value="Genomic_DNA"/>
</dbReference>
<gene>
    <name evidence="1" type="ORF">LCGC14_0626380</name>
</gene>
<evidence type="ECO:0000313" key="1">
    <source>
        <dbReference type="EMBL" id="KKN51066.1"/>
    </source>
</evidence>
<comment type="caution">
    <text evidence="1">The sequence shown here is derived from an EMBL/GenBank/DDBJ whole genome shotgun (WGS) entry which is preliminary data.</text>
</comment>
<name>A0A0F9TPN4_9ZZZZ</name>
<proteinExistence type="predicted"/>
<sequence length="162" mass="17899">MLLLTSTYKKGCYILKYLTLLSVLTLSACSSVQHLPALGEGTTANMNLIALSEQSAPQGVSGTFQFYIKTAGSQYGDVFLNTEADYRDRRAITISIDSKVAAKLTEKYGQSADTFFIGKTIEVTGEAKRVTIDFLSKGRKTNKYYYQTHVAVNSINQLRIVE</sequence>
<organism evidence="1">
    <name type="scientific">marine sediment metagenome</name>
    <dbReference type="NCBI Taxonomy" id="412755"/>
    <lineage>
        <taxon>unclassified sequences</taxon>
        <taxon>metagenomes</taxon>
        <taxon>ecological metagenomes</taxon>
    </lineage>
</organism>
<accession>A0A0F9TPN4</accession>
<dbReference type="AlphaFoldDB" id="A0A0F9TPN4"/>